<dbReference type="Gene3D" id="3.30.1360.30">
    <property type="entry name" value="GAD-like domain"/>
    <property type="match status" value="1"/>
</dbReference>
<dbReference type="GO" id="GO:0140096">
    <property type="term" value="F:catalytic activity, acting on a protein"/>
    <property type="evidence" value="ECO:0007669"/>
    <property type="project" value="UniProtKB-ARBA"/>
</dbReference>
<dbReference type="EMBL" id="DVFZ01000086">
    <property type="protein sequence ID" value="HIQ83187.1"/>
    <property type="molecule type" value="Genomic_DNA"/>
</dbReference>
<feature type="binding site" evidence="7">
    <location>
        <position position="179"/>
    </location>
    <ligand>
        <name>L-aspartate</name>
        <dbReference type="ChEBI" id="CHEBI:29991"/>
    </ligand>
</feature>
<dbReference type="EC" id="6.1.1.12" evidence="7"/>
<dbReference type="InterPro" id="IPR004365">
    <property type="entry name" value="NA-bd_OB_tRNA"/>
</dbReference>
<feature type="binding site" evidence="7">
    <location>
        <begin position="539"/>
        <end position="542"/>
    </location>
    <ligand>
        <name>ATP</name>
        <dbReference type="ChEBI" id="CHEBI:30616"/>
    </ligand>
</feature>
<dbReference type="CDD" id="cd04317">
    <property type="entry name" value="EcAspRS_like_N"/>
    <property type="match status" value="1"/>
</dbReference>
<dbReference type="InterPro" id="IPR045864">
    <property type="entry name" value="aa-tRNA-synth_II/BPL/LPL"/>
</dbReference>
<evidence type="ECO:0000313" key="10">
    <source>
        <dbReference type="Proteomes" id="UP000824260"/>
    </source>
</evidence>
<dbReference type="Gene3D" id="3.30.930.10">
    <property type="entry name" value="Bira Bifunctional Protein, Domain 2"/>
    <property type="match status" value="1"/>
</dbReference>
<dbReference type="GO" id="GO:0004815">
    <property type="term" value="F:aspartate-tRNA ligase activity"/>
    <property type="evidence" value="ECO:0007669"/>
    <property type="project" value="UniProtKB-UniRule"/>
</dbReference>
<reference evidence="9" key="1">
    <citation type="submission" date="2020-10" db="EMBL/GenBank/DDBJ databases">
        <authorList>
            <person name="Gilroy R."/>
        </authorList>
    </citation>
    <scope>NUCLEOTIDE SEQUENCE</scope>
    <source>
        <strain evidence="9">ChiSjej6B24-2974</strain>
    </source>
</reference>
<comment type="caution">
    <text evidence="7">Lacks conserved residue(s) required for the propagation of feature annotation.</text>
</comment>
<evidence type="ECO:0000313" key="9">
    <source>
        <dbReference type="EMBL" id="HIQ83187.1"/>
    </source>
</evidence>
<evidence type="ECO:0000256" key="4">
    <source>
        <dbReference type="ARBA" id="ARBA00022840"/>
    </source>
</evidence>
<comment type="caution">
    <text evidence="9">The sequence shown here is derived from an EMBL/GenBank/DDBJ whole genome shotgun (WGS) entry which is preliminary data.</text>
</comment>
<keyword evidence="7" id="KW-0963">Cytoplasm</keyword>
<dbReference type="InterPro" id="IPR047089">
    <property type="entry name" value="Asp-tRNA-ligase_1_N"/>
</dbReference>
<dbReference type="Proteomes" id="UP000824260">
    <property type="component" value="Unassembled WGS sequence"/>
</dbReference>
<keyword evidence="6 7" id="KW-0030">Aminoacyl-tRNA synthetase</keyword>
<dbReference type="NCBIfam" id="NF001750">
    <property type="entry name" value="PRK00476.1"/>
    <property type="match status" value="1"/>
</dbReference>
<dbReference type="Pfam" id="PF01336">
    <property type="entry name" value="tRNA_anti-codon"/>
    <property type="match status" value="1"/>
</dbReference>
<reference evidence="9" key="2">
    <citation type="journal article" date="2021" name="PeerJ">
        <title>Extensive microbial diversity within the chicken gut microbiome revealed by metagenomics and culture.</title>
        <authorList>
            <person name="Gilroy R."/>
            <person name="Ravi A."/>
            <person name="Getino M."/>
            <person name="Pursley I."/>
            <person name="Horton D.L."/>
            <person name="Alikhan N.F."/>
            <person name="Baker D."/>
            <person name="Gharbi K."/>
            <person name="Hall N."/>
            <person name="Watson M."/>
            <person name="Adriaenssens E.M."/>
            <person name="Foster-Nyarko E."/>
            <person name="Jarju S."/>
            <person name="Secka A."/>
            <person name="Antonio M."/>
            <person name="Oren A."/>
            <person name="Chaudhuri R.R."/>
            <person name="La Ragione R."/>
            <person name="Hildebrand F."/>
            <person name="Pallen M.J."/>
        </authorList>
    </citation>
    <scope>NUCLEOTIDE SEQUENCE</scope>
    <source>
        <strain evidence="9">ChiSjej6B24-2974</strain>
    </source>
</reference>
<comment type="catalytic activity">
    <reaction evidence="7">
        <text>tRNA(Asp) + L-aspartate + ATP = L-aspartyl-tRNA(Asp) + AMP + diphosphate</text>
        <dbReference type="Rhea" id="RHEA:19649"/>
        <dbReference type="Rhea" id="RHEA-COMP:9660"/>
        <dbReference type="Rhea" id="RHEA-COMP:9678"/>
        <dbReference type="ChEBI" id="CHEBI:29991"/>
        <dbReference type="ChEBI" id="CHEBI:30616"/>
        <dbReference type="ChEBI" id="CHEBI:33019"/>
        <dbReference type="ChEBI" id="CHEBI:78442"/>
        <dbReference type="ChEBI" id="CHEBI:78516"/>
        <dbReference type="ChEBI" id="CHEBI:456215"/>
        <dbReference type="EC" id="6.1.1.12"/>
    </reaction>
</comment>
<keyword evidence="4 7" id="KW-0067">ATP-binding</keyword>
<feature type="binding site" evidence="7">
    <location>
        <begin position="225"/>
        <end position="227"/>
    </location>
    <ligand>
        <name>ATP</name>
        <dbReference type="ChEBI" id="CHEBI:30616"/>
    </ligand>
</feature>
<sequence>MLSYKRDTYCGNVTEALAGKEVHLSGWVQRARDLGGVVFVWLRDREGLVQLVFDEAVCSHEVFELGRSLRSEYVVTVLGEVRMRAQNAVNPDMPTGKVEVFVRECELLNKSETPPIYIDDKAGENETVRLKYRYLDLRKPSLQRNMRMRAKIASAVRSYMDGEGFAEVETPILTKSTPEGARDFLVPSRLHPGSFYALPQSPQIYKQLLMLAGFDKYYQVARCFRDEDNRADRQPEFTQVDVEMSFIDEKDIQTVIEGAFARVFREVMGMEISLPLERITWREAMENYGSDKPDRRFGMKLKNASDLCAGCGFPVFESAVAEGKSVRGINAEGCADMTRKQIDSLVEFVKTYRAKGLAYVTFAADGTVKSSFNKFLTPEFTEKLRDRFDAKPGDLLFFVADKDAVAFQSLGALRVEIARRRGLIPEGVYDLFWVTEFPLFEYSEEEGRYVAMHHPFTSWMPEDEPYLENAKDKVRARAYDLVMNGIEMGSGSIRIHRSDMQAKMFKMIGLSDEEAQHRFGFLTDAFKYGTPPHGGFAFGLDRLTMILTGSDSLRDVVAFPKAQGANCLMMETPADVNPEQLEALKIKVDLGE</sequence>
<feature type="binding site" evidence="7">
    <location>
        <position position="234"/>
    </location>
    <ligand>
        <name>ATP</name>
        <dbReference type="ChEBI" id="CHEBI:30616"/>
    </ligand>
</feature>
<dbReference type="PROSITE" id="PS50862">
    <property type="entry name" value="AA_TRNA_LIGASE_II"/>
    <property type="match status" value="1"/>
</dbReference>
<evidence type="ECO:0000256" key="7">
    <source>
        <dbReference type="HAMAP-Rule" id="MF_00044"/>
    </source>
</evidence>
<dbReference type="Pfam" id="PF02938">
    <property type="entry name" value="GAD"/>
    <property type="match status" value="1"/>
</dbReference>
<dbReference type="PRINTS" id="PR01042">
    <property type="entry name" value="TRNASYNTHASP"/>
</dbReference>
<proteinExistence type="inferred from homology"/>
<comment type="similarity">
    <text evidence="1 7">Belongs to the class-II aminoacyl-tRNA synthetase family. Type 1 subfamily.</text>
</comment>
<evidence type="ECO:0000256" key="6">
    <source>
        <dbReference type="ARBA" id="ARBA00023146"/>
    </source>
</evidence>
<feature type="domain" description="Aminoacyl-transfer RNA synthetases class-II family profile" evidence="8">
    <location>
        <begin position="146"/>
        <end position="560"/>
    </location>
</feature>
<dbReference type="AlphaFoldDB" id="A0A9D0ZMC2"/>
<dbReference type="InterPro" id="IPR004524">
    <property type="entry name" value="Asp-tRNA-ligase_1"/>
</dbReference>
<name>A0A9D0ZMC2_9FIRM</name>
<comment type="function">
    <text evidence="7">Catalyzes the attachment of L-aspartate to tRNA(Asp) in a two-step reaction: L-aspartate is first activated by ATP to form Asp-AMP and then transferred to the acceptor end of tRNA(Asp).</text>
</comment>
<feature type="binding site" evidence="7">
    <location>
        <position position="494"/>
    </location>
    <ligand>
        <name>L-aspartate</name>
        <dbReference type="ChEBI" id="CHEBI:29991"/>
    </ligand>
</feature>
<dbReference type="InterPro" id="IPR002312">
    <property type="entry name" value="Asp/Asn-tRNA-synth_IIb"/>
</dbReference>
<dbReference type="InterPro" id="IPR004115">
    <property type="entry name" value="GAD-like_sf"/>
</dbReference>
<dbReference type="CDD" id="cd00777">
    <property type="entry name" value="AspRS_core"/>
    <property type="match status" value="1"/>
</dbReference>
<keyword evidence="3 7" id="KW-0547">Nucleotide-binding</keyword>
<feature type="binding site" evidence="7">
    <location>
        <position position="453"/>
    </location>
    <ligand>
        <name>L-aspartate</name>
        <dbReference type="ChEBI" id="CHEBI:29991"/>
    </ligand>
</feature>
<keyword evidence="5 7" id="KW-0648">Protein biosynthesis</keyword>
<dbReference type="SUPFAM" id="SSF50249">
    <property type="entry name" value="Nucleic acid-binding proteins"/>
    <property type="match status" value="1"/>
</dbReference>
<evidence type="ECO:0000259" key="8">
    <source>
        <dbReference type="PROSITE" id="PS50862"/>
    </source>
</evidence>
<dbReference type="GO" id="GO:0006422">
    <property type="term" value="P:aspartyl-tRNA aminoacylation"/>
    <property type="evidence" value="ECO:0007669"/>
    <property type="project" value="UniProtKB-UniRule"/>
</dbReference>
<feature type="region of interest" description="Aspartate" evidence="7">
    <location>
        <begin position="203"/>
        <end position="206"/>
    </location>
</feature>
<dbReference type="GO" id="GO:0005524">
    <property type="term" value="F:ATP binding"/>
    <property type="evidence" value="ECO:0007669"/>
    <property type="project" value="UniProtKB-UniRule"/>
</dbReference>
<feature type="binding site" evidence="7">
    <location>
        <position position="487"/>
    </location>
    <ligand>
        <name>ATP</name>
        <dbReference type="ChEBI" id="CHEBI:30616"/>
    </ligand>
</feature>
<accession>A0A9D0ZMC2</accession>
<protein>
    <recommendedName>
        <fullName evidence="7">Aspartate--tRNA ligase</fullName>
        <ecNumber evidence="7">6.1.1.12</ecNumber>
    </recommendedName>
    <alternativeName>
        <fullName evidence="7">Aspartyl-tRNA synthetase</fullName>
        <shortName evidence="7">AspRS</shortName>
    </alternativeName>
</protein>
<evidence type="ECO:0000256" key="1">
    <source>
        <dbReference type="ARBA" id="ARBA00006303"/>
    </source>
</evidence>
<dbReference type="InterPro" id="IPR012340">
    <property type="entry name" value="NA-bd_OB-fold"/>
</dbReference>
<evidence type="ECO:0000256" key="2">
    <source>
        <dbReference type="ARBA" id="ARBA00022598"/>
    </source>
</evidence>
<organism evidence="9 10">
    <name type="scientific">Candidatus Pullichristensenella stercorigallinarum</name>
    <dbReference type="NCBI Taxonomy" id="2840909"/>
    <lineage>
        <taxon>Bacteria</taxon>
        <taxon>Bacillati</taxon>
        <taxon>Bacillota</taxon>
        <taxon>Clostridia</taxon>
        <taxon>Candidatus Pullichristensenella</taxon>
    </lineage>
</organism>
<comment type="subcellular location">
    <subcellularLocation>
        <location evidence="7">Cytoplasm</location>
    </subcellularLocation>
</comment>
<dbReference type="GO" id="GO:0016740">
    <property type="term" value="F:transferase activity"/>
    <property type="evidence" value="ECO:0007669"/>
    <property type="project" value="UniProtKB-ARBA"/>
</dbReference>
<dbReference type="GO" id="GO:0003676">
    <property type="term" value="F:nucleic acid binding"/>
    <property type="evidence" value="ECO:0007669"/>
    <property type="project" value="InterPro"/>
</dbReference>
<comment type="subunit">
    <text evidence="7">Homodimer.</text>
</comment>
<gene>
    <name evidence="7 9" type="primary">aspS</name>
    <name evidence="9" type="ORF">IAA52_08805</name>
</gene>
<dbReference type="SUPFAM" id="SSF55681">
    <property type="entry name" value="Class II aaRS and biotin synthetases"/>
    <property type="match status" value="1"/>
</dbReference>
<evidence type="ECO:0000256" key="3">
    <source>
        <dbReference type="ARBA" id="ARBA00022741"/>
    </source>
</evidence>
<dbReference type="InterPro" id="IPR029351">
    <property type="entry name" value="GAD_dom"/>
</dbReference>
<evidence type="ECO:0000256" key="5">
    <source>
        <dbReference type="ARBA" id="ARBA00022917"/>
    </source>
</evidence>
<feature type="binding site" evidence="7">
    <location>
        <position position="225"/>
    </location>
    <ligand>
        <name>L-aspartate</name>
        <dbReference type="ChEBI" id="CHEBI:29991"/>
    </ligand>
</feature>
<dbReference type="InterPro" id="IPR047090">
    <property type="entry name" value="AspRS_core"/>
</dbReference>
<dbReference type="Pfam" id="PF00152">
    <property type="entry name" value="tRNA-synt_2"/>
    <property type="match status" value="1"/>
</dbReference>
<dbReference type="PANTHER" id="PTHR22594">
    <property type="entry name" value="ASPARTYL/LYSYL-TRNA SYNTHETASE"/>
    <property type="match status" value="1"/>
</dbReference>
<dbReference type="NCBIfam" id="TIGR00459">
    <property type="entry name" value="aspS_bact"/>
    <property type="match status" value="1"/>
</dbReference>
<dbReference type="SUPFAM" id="SSF55261">
    <property type="entry name" value="GAD domain-like"/>
    <property type="match status" value="1"/>
</dbReference>
<dbReference type="HAMAP" id="MF_00044">
    <property type="entry name" value="Asp_tRNA_synth_type1"/>
    <property type="match status" value="1"/>
</dbReference>
<dbReference type="GO" id="GO:0005737">
    <property type="term" value="C:cytoplasm"/>
    <property type="evidence" value="ECO:0007669"/>
    <property type="project" value="UniProtKB-SubCell"/>
</dbReference>
<dbReference type="InterPro" id="IPR004364">
    <property type="entry name" value="Aa-tRNA-synt_II"/>
</dbReference>
<dbReference type="PANTHER" id="PTHR22594:SF5">
    <property type="entry name" value="ASPARTATE--TRNA LIGASE, MITOCHONDRIAL"/>
    <property type="match status" value="1"/>
</dbReference>
<dbReference type="Gene3D" id="2.40.50.140">
    <property type="entry name" value="Nucleic acid-binding proteins"/>
    <property type="match status" value="1"/>
</dbReference>
<keyword evidence="2 7" id="KW-0436">Ligase</keyword>
<dbReference type="InterPro" id="IPR006195">
    <property type="entry name" value="aa-tRNA-synth_II"/>
</dbReference>